<proteinExistence type="predicted"/>
<keyword evidence="5" id="KW-1185">Reference proteome</keyword>
<dbReference type="Pfam" id="PF12624">
    <property type="entry name" value="VPS13_N"/>
    <property type="match status" value="1"/>
</dbReference>
<evidence type="ECO:0000313" key="5">
    <source>
        <dbReference type="Proteomes" id="UP001488838"/>
    </source>
</evidence>
<dbReference type="InterPro" id="IPR039782">
    <property type="entry name" value="VPS13B"/>
</dbReference>
<name>A0AAW0IDU2_MYOGA</name>
<evidence type="ECO:0000256" key="2">
    <source>
        <dbReference type="SAM" id="MobiDB-lite"/>
    </source>
</evidence>
<gene>
    <name evidence="4" type="ORF">U0070_016125</name>
</gene>
<dbReference type="PANTHER" id="PTHR12517">
    <property type="entry name" value="VACUOLAR PROTEIN SORTING-ASSOCIATED PROTEIN 13B"/>
    <property type="match status" value="1"/>
</dbReference>
<feature type="compositionally biased region" description="Polar residues" evidence="2">
    <location>
        <begin position="33"/>
        <end position="60"/>
    </location>
</feature>
<dbReference type="EMBL" id="JBBHLL010000148">
    <property type="protein sequence ID" value="KAK7812655.1"/>
    <property type="molecule type" value="Genomic_DNA"/>
</dbReference>
<dbReference type="PANTHER" id="PTHR12517:SF0">
    <property type="entry name" value="INTERMEMBRANE LIPID TRANSFER PROTEIN VPS13B"/>
    <property type="match status" value="1"/>
</dbReference>
<organism evidence="4 5">
    <name type="scientific">Myodes glareolus</name>
    <name type="common">Bank vole</name>
    <name type="synonym">Clethrionomys glareolus</name>
    <dbReference type="NCBI Taxonomy" id="447135"/>
    <lineage>
        <taxon>Eukaryota</taxon>
        <taxon>Metazoa</taxon>
        <taxon>Chordata</taxon>
        <taxon>Craniata</taxon>
        <taxon>Vertebrata</taxon>
        <taxon>Euteleostomi</taxon>
        <taxon>Mammalia</taxon>
        <taxon>Eutheria</taxon>
        <taxon>Euarchontoglires</taxon>
        <taxon>Glires</taxon>
        <taxon>Rodentia</taxon>
        <taxon>Myomorpha</taxon>
        <taxon>Muroidea</taxon>
        <taxon>Cricetidae</taxon>
        <taxon>Arvicolinae</taxon>
        <taxon>Myodes</taxon>
    </lineage>
</organism>
<dbReference type="AlphaFoldDB" id="A0AAW0IDU2"/>
<feature type="region of interest" description="Disordered" evidence="2">
    <location>
        <begin position="12"/>
        <end position="74"/>
    </location>
</feature>
<sequence>MSKVWTRIQKRGNLSSSSVCSETIAGPVPGSPVRSSVGTAPPDTSTCSPSADIVTTTEGDSVQAGDESPFSDSVTLEQTTSTIGGSSGRVSLWMQWMLPKVTIKLFAPDLERKGTEVCMVSELEDLSASIDVQDVYTKVKCKIESFNIDHYQSR</sequence>
<accession>A0AAW0IDU2</accession>
<evidence type="ECO:0000256" key="1">
    <source>
        <dbReference type="ARBA" id="ARBA00022448"/>
    </source>
</evidence>
<feature type="compositionally biased region" description="Polar residues" evidence="2">
    <location>
        <begin position="12"/>
        <end position="21"/>
    </location>
</feature>
<evidence type="ECO:0000313" key="4">
    <source>
        <dbReference type="EMBL" id="KAK7812655.1"/>
    </source>
</evidence>
<evidence type="ECO:0000259" key="3">
    <source>
        <dbReference type="Pfam" id="PF12624"/>
    </source>
</evidence>
<reference evidence="4 5" key="1">
    <citation type="journal article" date="2023" name="bioRxiv">
        <title>Conserved and derived expression patterns and positive selection on dental genes reveal complex evolutionary context of ever-growing rodent molars.</title>
        <authorList>
            <person name="Calamari Z.T."/>
            <person name="Song A."/>
            <person name="Cohen E."/>
            <person name="Akter M."/>
            <person name="Roy R.D."/>
            <person name="Hallikas O."/>
            <person name="Christensen M.M."/>
            <person name="Li P."/>
            <person name="Marangoni P."/>
            <person name="Jernvall J."/>
            <person name="Klein O.D."/>
        </authorList>
    </citation>
    <scope>NUCLEOTIDE SEQUENCE [LARGE SCALE GENOMIC DNA]</scope>
    <source>
        <strain evidence="4">V071</strain>
    </source>
</reference>
<feature type="domain" description="Chorein N-terminal" evidence="3">
    <location>
        <begin position="15"/>
        <end position="153"/>
    </location>
</feature>
<keyword evidence="1" id="KW-0813">Transport</keyword>
<dbReference type="InterPro" id="IPR026854">
    <property type="entry name" value="VPS13_N"/>
</dbReference>
<protein>
    <recommendedName>
        <fullName evidence="3">Chorein N-terminal domain-containing protein</fullName>
    </recommendedName>
</protein>
<dbReference type="Proteomes" id="UP001488838">
    <property type="component" value="Unassembled WGS sequence"/>
</dbReference>
<comment type="caution">
    <text evidence="4">The sequence shown here is derived from an EMBL/GenBank/DDBJ whole genome shotgun (WGS) entry which is preliminary data.</text>
</comment>